<organism evidence="2 3">
    <name type="scientific">Nesterenkonia flava</name>
    <dbReference type="NCBI Taxonomy" id="469799"/>
    <lineage>
        <taxon>Bacteria</taxon>
        <taxon>Bacillati</taxon>
        <taxon>Actinomycetota</taxon>
        <taxon>Actinomycetes</taxon>
        <taxon>Micrococcales</taxon>
        <taxon>Micrococcaceae</taxon>
        <taxon>Nesterenkonia</taxon>
    </lineage>
</organism>
<dbReference type="SUPFAM" id="SSF52540">
    <property type="entry name" value="P-loop containing nucleoside triphosphate hydrolases"/>
    <property type="match status" value="1"/>
</dbReference>
<protein>
    <submittedName>
        <fullName evidence="2">ATP-binding protein</fullName>
    </submittedName>
</protein>
<accession>A0ABU1FWT7</accession>
<keyword evidence="3" id="KW-1185">Reference proteome</keyword>
<feature type="domain" description="IstB-like ATP-binding" evidence="1">
    <location>
        <begin position="29"/>
        <end position="263"/>
    </location>
</feature>
<dbReference type="GO" id="GO:0005524">
    <property type="term" value="F:ATP binding"/>
    <property type="evidence" value="ECO:0007669"/>
    <property type="project" value="UniProtKB-KW"/>
</dbReference>
<dbReference type="InterPro" id="IPR002611">
    <property type="entry name" value="IstB_ATP-bd"/>
</dbReference>
<dbReference type="PIRSF" id="PIRSF003073">
    <property type="entry name" value="DNAC_TnpB_IstB"/>
    <property type="match status" value="1"/>
</dbReference>
<evidence type="ECO:0000313" key="2">
    <source>
        <dbReference type="EMBL" id="MDR5713144.1"/>
    </source>
</evidence>
<reference evidence="3" key="1">
    <citation type="submission" date="2023-07" db="EMBL/GenBank/DDBJ databases">
        <title>Description of three actinobacteria isolated from air of manufacturing shop in a pharmaceutical factory.</title>
        <authorList>
            <person name="Zhang D.-F."/>
        </authorList>
    </citation>
    <scope>NUCLEOTIDE SEQUENCE [LARGE SCALE GENOMIC DNA]</scope>
    <source>
        <strain evidence="3">CCTCC AB 207010</strain>
    </source>
</reference>
<proteinExistence type="predicted"/>
<gene>
    <name evidence="2" type="ORF">RH857_13560</name>
</gene>
<dbReference type="InterPro" id="IPR027417">
    <property type="entry name" value="P-loop_NTPase"/>
</dbReference>
<keyword evidence="2" id="KW-0547">Nucleotide-binding</keyword>
<evidence type="ECO:0000259" key="1">
    <source>
        <dbReference type="Pfam" id="PF01695"/>
    </source>
</evidence>
<evidence type="ECO:0000313" key="3">
    <source>
        <dbReference type="Proteomes" id="UP001260872"/>
    </source>
</evidence>
<dbReference type="RefSeq" id="WP_310538505.1">
    <property type="nucleotide sequence ID" value="NZ_JAVKGT010000085.1"/>
</dbReference>
<sequence>ECMCVGPTTTSSRDGDLDMFTTADYEKFRALRMTNVAARFEELITDEANDELTPEQIFLTAIDDALDQRRANRIDKLIQGAQFPIPTASIAEIDYREGRSINPTRMRRYAAHDWSTETANLLITSPTGGGKTYIACAIGVAACHNEHQVIYTRMDELARKLIIARGDGIAHQALLTKLSEADLLVIDDFLTVGIDPEAANDLFAILANREHRAATMIASQTSPGYWAQTLPDRVAADSIVNRLANNARTINLGEVDMRRHRGEQARAAAGYWE</sequence>
<dbReference type="Pfam" id="PF01695">
    <property type="entry name" value="IstB_IS21"/>
    <property type="match status" value="1"/>
</dbReference>
<dbReference type="InterPro" id="IPR028350">
    <property type="entry name" value="DNAC/IstB-like"/>
</dbReference>
<comment type="caution">
    <text evidence="2">The sequence shown here is derived from an EMBL/GenBank/DDBJ whole genome shotgun (WGS) entry which is preliminary data.</text>
</comment>
<dbReference type="EMBL" id="JAVKGT010000085">
    <property type="protein sequence ID" value="MDR5713144.1"/>
    <property type="molecule type" value="Genomic_DNA"/>
</dbReference>
<dbReference type="Proteomes" id="UP001260872">
    <property type="component" value="Unassembled WGS sequence"/>
</dbReference>
<feature type="non-terminal residue" evidence="2">
    <location>
        <position position="1"/>
    </location>
</feature>
<keyword evidence="2" id="KW-0067">ATP-binding</keyword>
<dbReference type="PANTHER" id="PTHR30050">
    <property type="entry name" value="CHROMOSOMAL REPLICATION INITIATOR PROTEIN DNAA"/>
    <property type="match status" value="1"/>
</dbReference>
<dbReference type="PANTHER" id="PTHR30050:SF4">
    <property type="entry name" value="ATP-BINDING PROTEIN RV3427C IN INSERTION SEQUENCE-RELATED"/>
    <property type="match status" value="1"/>
</dbReference>
<dbReference type="CDD" id="cd00009">
    <property type="entry name" value="AAA"/>
    <property type="match status" value="1"/>
</dbReference>
<name>A0ABU1FWT7_9MICC</name>
<dbReference type="Gene3D" id="3.40.50.300">
    <property type="entry name" value="P-loop containing nucleotide triphosphate hydrolases"/>
    <property type="match status" value="1"/>
</dbReference>